<dbReference type="Gene3D" id="3.40.50.150">
    <property type="entry name" value="Vaccinia Virus protein VP39"/>
    <property type="match status" value="1"/>
</dbReference>
<dbReference type="CDD" id="cd02440">
    <property type="entry name" value="AdoMet_MTases"/>
    <property type="match status" value="1"/>
</dbReference>
<organism evidence="2 3">
    <name type="scientific">Amycolatopsis marina</name>
    <dbReference type="NCBI Taxonomy" id="490629"/>
    <lineage>
        <taxon>Bacteria</taxon>
        <taxon>Bacillati</taxon>
        <taxon>Actinomycetota</taxon>
        <taxon>Actinomycetes</taxon>
        <taxon>Pseudonocardiales</taxon>
        <taxon>Pseudonocardiaceae</taxon>
        <taxon>Amycolatopsis</taxon>
    </lineage>
</organism>
<dbReference type="RefSeq" id="WP_091668540.1">
    <property type="nucleotide sequence ID" value="NZ_FOKG01000001.1"/>
</dbReference>
<dbReference type="GO" id="GO:0032259">
    <property type="term" value="P:methylation"/>
    <property type="evidence" value="ECO:0007669"/>
    <property type="project" value="UniProtKB-KW"/>
</dbReference>
<keyword evidence="3" id="KW-1185">Reference proteome</keyword>
<proteinExistence type="predicted"/>
<dbReference type="Proteomes" id="UP000243799">
    <property type="component" value="Unassembled WGS sequence"/>
</dbReference>
<dbReference type="InterPro" id="IPR041698">
    <property type="entry name" value="Methyltransf_25"/>
</dbReference>
<dbReference type="PANTHER" id="PTHR43591">
    <property type="entry name" value="METHYLTRANSFERASE"/>
    <property type="match status" value="1"/>
</dbReference>
<name>A0A1I0VQJ2_9PSEU</name>
<keyword evidence="2" id="KW-0489">Methyltransferase</keyword>
<gene>
    <name evidence="2" type="ORF">SAMN05216266_101419</name>
</gene>
<dbReference type="STRING" id="490629.SAMN05216266_101419"/>
<accession>A0A1I0VQJ2</accession>
<feature type="domain" description="Methyltransferase" evidence="1">
    <location>
        <begin position="50"/>
        <end position="146"/>
    </location>
</feature>
<evidence type="ECO:0000313" key="3">
    <source>
        <dbReference type="Proteomes" id="UP000243799"/>
    </source>
</evidence>
<dbReference type="OrthoDB" id="3818852at2"/>
<evidence type="ECO:0000313" key="2">
    <source>
        <dbReference type="EMBL" id="SFA78592.1"/>
    </source>
</evidence>
<dbReference type="GO" id="GO:0008168">
    <property type="term" value="F:methyltransferase activity"/>
    <property type="evidence" value="ECO:0007669"/>
    <property type="project" value="UniProtKB-KW"/>
</dbReference>
<dbReference type="InterPro" id="IPR029063">
    <property type="entry name" value="SAM-dependent_MTases_sf"/>
</dbReference>
<dbReference type="AlphaFoldDB" id="A0A1I0VQJ2"/>
<dbReference type="SUPFAM" id="SSF53335">
    <property type="entry name" value="S-adenosyl-L-methionine-dependent methyltransferases"/>
    <property type="match status" value="1"/>
</dbReference>
<keyword evidence="2" id="KW-0808">Transferase</keyword>
<evidence type="ECO:0000259" key="1">
    <source>
        <dbReference type="Pfam" id="PF13649"/>
    </source>
</evidence>
<reference evidence="3" key="1">
    <citation type="submission" date="2016-10" db="EMBL/GenBank/DDBJ databases">
        <authorList>
            <person name="Varghese N."/>
            <person name="Submissions S."/>
        </authorList>
    </citation>
    <scope>NUCLEOTIDE SEQUENCE [LARGE SCALE GENOMIC DNA]</scope>
    <source>
        <strain evidence="3">CGMCC 4.3568</strain>
    </source>
</reference>
<protein>
    <submittedName>
        <fullName evidence="2">Methyltransferase domain-containing protein</fullName>
    </submittedName>
</protein>
<dbReference type="Pfam" id="PF13649">
    <property type="entry name" value="Methyltransf_25"/>
    <property type="match status" value="1"/>
</dbReference>
<dbReference type="EMBL" id="FOKG01000001">
    <property type="protein sequence ID" value="SFA78592.1"/>
    <property type="molecule type" value="Genomic_DNA"/>
</dbReference>
<sequence>MRDTSARYFYDQLAADYHRIYPDWEASMTRQAQALDGLIQQELGPGPRTVLDCACGIGTQAIGLVALGHRVVGTDLSPVAVTRAVSEARARQRLLPAAAADMRTLPFRPAAFDVIVCADNSLPHLLTPEALRAALGNMRRVLKPGGLLLITTRAYDEVRKTRQRSTPPQVLDAPAGRTITFQLWDWHDDGEHYDIEHFQLLPHGKSWSVSLRRTTYWALTSDELTSFAVAAGFRETVWHAPENTGFFQLVLTARAPSTGECDERAGSLD</sequence>